<name>Q215K2_RHOPB</name>
<dbReference type="KEGG" id="rpc:RPC_2381"/>
<evidence type="ECO:0000313" key="2">
    <source>
        <dbReference type="EMBL" id="ABD87934.1"/>
    </source>
</evidence>
<feature type="region of interest" description="Disordered" evidence="1">
    <location>
        <begin position="43"/>
        <end position="62"/>
    </location>
</feature>
<evidence type="ECO:0000256" key="1">
    <source>
        <dbReference type="SAM" id="MobiDB-lite"/>
    </source>
</evidence>
<organism evidence="2">
    <name type="scientific">Rhodopseudomonas palustris (strain BisB18)</name>
    <dbReference type="NCBI Taxonomy" id="316056"/>
    <lineage>
        <taxon>Bacteria</taxon>
        <taxon>Pseudomonadati</taxon>
        <taxon>Pseudomonadota</taxon>
        <taxon>Alphaproteobacteria</taxon>
        <taxon>Hyphomicrobiales</taxon>
        <taxon>Nitrobacteraceae</taxon>
        <taxon>Rhodopseudomonas</taxon>
    </lineage>
</organism>
<dbReference type="EMBL" id="CP000301">
    <property type="protein sequence ID" value="ABD87934.1"/>
    <property type="molecule type" value="Genomic_DNA"/>
</dbReference>
<sequence>MPSGDSGGRPADLETSVAGAAFRQAAPSSLTGRVSACGTRIGGRLQAAPPRRGLHRAGASGASHSRRQPWLWAIRESRRCWRHSNLPEVAMFRGDHAAGGLRCCTLKLF</sequence>
<dbReference type="AlphaFoldDB" id="Q215K2"/>
<reference evidence="2" key="1">
    <citation type="submission" date="2006-03" db="EMBL/GenBank/DDBJ databases">
        <title>Complete sequence of Rhodopseudomonas palustris BisB18.</title>
        <authorList>
            <consortium name="US DOE Joint Genome Institute"/>
            <person name="Copeland A."/>
            <person name="Lucas S."/>
            <person name="Lapidus A."/>
            <person name="Barry K."/>
            <person name="Detter J.C."/>
            <person name="Glavina del Rio T."/>
            <person name="Hammon N."/>
            <person name="Israni S."/>
            <person name="Dalin E."/>
            <person name="Tice H."/>
            <person name="Pitluck S."/>
            <person name="Chain P."/>
            <person name="Malfatti S."/>
            <person name="Shin M."/>
            <person name="Vergez L."/>
            <person name="Schmutz J."/>
            <person name="Larimer F."/>
            <person name="Land M."/>
            <person name="Hauser L."/>
            <person name="Pelletier D.A."/>
            <person name="Kyrpides N."/>
            <person name="Anderson I."/>
            <person name="Oda Y."/>
            <person name="Harwood C.S."/>
            <person name="Richardson P."/>
        </authorList>
    </citation>
    <scope>NUCLEOTIDE SEQUENCE [LARGE SCALE GENOMIC DNA]</scope>
    <source>
        <strain evidence="2">BisB18</strain>
    </source>
</reference>
<accession>Q215K2</accession>
<protein>
    <submittedName>
        <fullName evidence="2">Uncharacterized protein</fullName>
    </submittedName>
</protein>
<dbReference type="HOGENOM" id="CLU_2181917_0_0_5"/>
<gene>
    <name evidence="2" type="ordered locus">RPC_2381</name>
</gene>
<proteinExistence type="predicted"/>